<keyword evidence="1" id="KW-0732">Signal</keyword>
<dbReference type="Proteomes" id="UP000276309">
    <property type="component" value="Chromosome"/>
</dbReference>
<evidence type="ECO:0000313" key="2">
    <source>
        <dbReference type="EMBL" id="AYN66824.1"/>
    </source>
</evidence>
<sequence>MKKLFLPLLVLLSIYANSQATKVPVYAWVGGPGKATDKELQEQFADFKEKGIDGLMYSGGHDPETYKRVGKFVKEAGLEFHTWIPTMIQGDPKIKPEWYGVSGKGESTYEVQPYTSYYKFMCPNKKGVRKYLKDLYTGVAEVDEVDGIHLDYIRFPDVILARGLWEKYGLIQDREYPEYDFCYCDTCTSDFKKKSGIDITKVDDPSTVHEWKEYRYNVITGLVNEIKEAVHKKGKKVNAAVFPGPTVSKKLVRQEWNNWGLDAYYPMNYNDFYMANTLWIGSQVKEEVKAAGDTPVYSGLFICPRPWNKASEKDPEGHGLLPEELGDAIKESMENGAAGICLFTPGRMTDAHWAAFNEAIYKDYSKE</sequence>
<dbReference type="RefSeq" id="WP_121847875.1">
    <property type="nucleotide sequence ID" value="NZ_CP032050.1"/>
</dbReference>
<feature type="signal peptide" evidence="1">
    <location>
        <begin position="1"/>
        <end position="18"/>
    </location>
</feature>
<dbReference type="PANTHER" id="PTHR43405">
    <property type="entry name" value="GLYCOSYL HYDROLASE DIGH"/>
    <property type="match status" value="1"/>
</dbReference>
<protein>
    <recommendedName>
        <fullName evidence="4">DUF4015 domain-containing protein</fullName>
    </recommendedName>
</protein>
<evidence type="ECO:0000256" key="1">
    <source>
        <dbReference type="SAM" id="SignalP"/>
    </source>
</evidence>
<dbReference type="EMBL" id="CP032050">
    <property type="protein sequence ID" value="AYN66824.1"/>
    <property type="molecule type" value="Genomic_DNA"/>
</dbReference>
<gene>
    <name evidence="2" type="ORF">D1013_05280</name>
</gene>
<dbReference type="InterPro" id="IPR052177">
    <property type="entry name" value="Divisome_Glycosyl_Hydrolase"/>
</dbReference>
<proteinExistence type="predicted"/>
<organism evidence="2 3">
    <name type="scientific">Euzebyella marina</name>
    <dbReference type="NCBI Taxonomy" id="1761453"/>
    <lineage>
        <taxon>Bacteria</taxon>
        <taxon>Pseudomonadati</taxon>
        <taxon>Bacteroidota</taxon>
        <taxon>Flavobacteriia</taxon>
        <taxon>Flavobacteriales</taxon>
        <taxon>Flavobacteriaceae</taxon>
        <taxon>Euzebyella</taxon>
    </lineage>
</organism>
<feature type="chain" id="PRO_5018001801" description="DUF4015 domain-containing protein" evidence="1">
    <location>
        <begin position="19"/>
        <end position="367"/>
    </location>
</feature>
<keyword evidence="3" id="KW-1185">Reference proteome</keyword>
<dbReference type="AlphaFoldDB" id="A0A3G2L3I1"/>
<dbReference type="KEGG" id="emar:D1013_05280"/>
<evidence type="ECO:0008006" key="4">
    <source>
        <dbReference type="Google" id="ProtNLM"/>
    </source>
</evidence>
<dbReference type="Gene3D" id="3.20.20.80">
    <property type="entry name" value="Glycosidases"/>
    <property type="match status" value="1"/>
</dbReference>
<reference evidence="2 3" key="1">
    <citation type="submission" date="2018-08" db="EMBL/GenBank/DDBJ databases">
        <title>The reduced genetic potential of extracellular carbohydrate catabolism in Euzebyella marina RN62, a Flavobacteriia bacterium isolated from the hadal water.</title>
        <authorList>
            <person name="Xue C."/>
        </authorList>
    </citation>
    <scope>NUCLEOTIDE SEQUENCE [LARGE SCALE GENOMIC DNA]</scope>
    <source>
        <strain evidence="2 3">RN62</strain>
    </source>
</reference>
<evidence type="ECO:0000313" key="3">
    <source>
        <dbReference type="Proteomes" id="UP000276309"/>
    </source>
</evidence>
<name>A0A3G2L3I1_9FLAO</name>
<dbReference type="PANTHER" id="PTHR43405:SF1">
    <property type="entry name" value="GLYCOSYL HYDROLASE DIGH"/>
    <property type="match status" value="1"/>
</dbReference>
<accession>A0A3G2L3I1</accession>
<dbReference type="OrthoDB" id="100605at2"/>